<dbReference type="Proteomes" id="UP000437131">
    <property type="component" value="Unassembled WGS sequence"/>
</dbReference>
<evidence type="ECO:0000313" key="3">
    <source>
        <dbReference type="Proteomes" id="UP000437131"/>
    </source>
</evidence>
<proteinExistence type="predicted"/>
<dbReference type="Pfam" id="PF00483">
    <property type="entry name" value="NTP_transferase"/>
    <property type="match status" value="1"/>
</dbReference>
<sequence>MNNKFVNQEKKITAVILAGGFGTRVKHLLPDIPKPMAKVLDKPFLEWIIRYLHQQNINNFLLSTGYLSTIIKNYFNTSLFDNLSIKCYEELEPLGTGGGFINAVKQDKSYTDYWLVVNGDSLIFSNLKPFFECLNDDTVEGVILGLTVEDASRYGSLKFDDDYNLISFAEKKDGKGIINGGIYLFKNDVLAKFPQNNKLSFEYDIFPYLLSQGCKIKVHITSAPFLDIGTPETLIQAEKFIAENWQSF</sequence>
<dbReference type="InterPro" id="IPR029044">
    <property type="entry name" value="Nucleotide-diphossugar_trans"/>
</dbReference>
<dbReference type="SUPFAM" id="SSF53448">
    <property type="entry name" value="Nucleotide-diphospho-sugar transferases"/>
    <property type="match status" value="1"/>
</dbReference>
<accession>A0A844GSP3</accession>
<dbReference type="EMBL" id="WMIA01000003">
    <property type="protein sequence ID" value="MTF38081.1"/>
    <property type="molecule type" value="Genomic_DNA"/>
</dbReference>
<keyword evidence="2" id="KW-0808">Transferase</keyword>
<organism evidence="2 3">
    <name type="scientific">Cyanobacterium aponinum 0216</name>
    <dbReference type="NCBI Taxonomy" id="2676140"/>
    <lineage>
        <taxon>Bacteria</taxon>
        <taxon>Bacillati</taxon>
        <taxon>Cyanobacteriota</taxon>
        <taxon>Cyanophyceae</taxon>
        <taxon>Oscillatoriophycideae</taxon>
        <taxon>Chroococcales</taxon>
        <taxon>Geminocystaceae</taxon>
        <taxon>Cyanobacterium</taxon>
    </lineage>
</organism>
<evidence type="ECO:0000313" key="2">
    <source>
        <dbReference type="EMBL" id="MTF38081.1"/>
    </source>
</evidence>
<dbReference type="GO" id="GO:0016740">
    <property type="term" value="F:transferase activity"/>
    <property type="evidence" value="ECO:0007669"/>
    <property type="project" value="UniProtKB-KW"/>
</dbReference>
<reference evidence="2 3" key="1">
    <citation type="submission" date="2019-11" db="EMBL/GenBank/DDBJ databases">
        <title>Isolation of a new High Light Tolerant Cyanobacteria.</title>
        <authorList>
            <person name="Dobson Z."/>
            <person name="Vaughn N."/>
            <person name="Vaughn M."/>
            <person name="Fromme P."/>
            <person name="Mazor Y."/>
        </authorList>
    </citation>
    <scope>NUCLEOTIDE SEQUENCE [LARGE SCALE GENOMIC DNA]</scope>
    <source>
        <strain evidence="2 3">0216</strain>
    </source>
</reference>
<protein>
    <submittedName>
        <fullName evidence="2">NTP transferase domain-containing protein</fullName>
    </submittedName>
</protein>
<dbReference type="Gene3D" id="3.90.550.10">
    <property type="entry name" value="Spore Coat Polysaccharide Biosynthesis Protein SpsA, Chain A"/>
    <property type="match status" value="1"/>
</dbReference>
<dbReference type="RefSeq" id="WP_155082960.1">
    <property type="nucleotide sequence ID" value="NZ_WMIA01000003.1"/>
</dbReference>
<evidence type="ECO:0000259" key="1">
    <source>
        <dbReference type="Pfam" id="PF00483"/>
    </source>
</evidence>
<dbReference type="CDD" id="cd06915">
    <property type="entry name" value="NTP_transferase_WcbM_like"/>
    <property type="match status" value="1"/>
</dbReference>
<name>A0A844GSP3_9CHRO</name>
<dbReference type="AlphaFoldDB" id="A0A844GSP3"/>
<feature type="domain" description="Nucleotidyl transferase" evidence="1">
    <location>
        <begin position="14"/>
        <end position="243"/>
    </location>
</feature>
<dbReference type="InterPro" id="IPR005835">
    <property type="entry name" value="NTP_transferase_dom"/>
</dbReference>
<dbReference type="InterPro" id="IPR050486">
    <property type="entry name" value="Mannose-1P_guanyltransferase"/>
</dbReference>
<comment type="caution">
    <text evidence="2">The sequence shown here is derived from an EMBL/GenBank/DDBJ whole genome shotgun (WGS) entry which is preliminary data.</text>
</comment>
<gene>
    <name evidence="2" type="ORF">GGC33_03990</name>
</gene>
<dbReference type="PANTHER" id="PTHR22572">
    <property type="entry name" value="SUGAR-1-PHOSPHATE GUANYL TRANSFERASE"/>
    <property type="match status" value="1"/>
</dbReference>